<dbReference type="Proteomes" id="UP000000589">
    <property type="component" value="Chromosome 2"/>
</dbReference>
<dbReference type="GO" id="GO:0016212">
    <property type="term" value="F:kynurenine-oxoglutarate transaminase activity"/>
    <property type="evidence" value="ECO:0007669"/>
    <property type="project" value="UniProtKB-EC"/>
</dbReference>
<evidence type="ECO:0000256" key="3">
    <source>
        <dbReference type="ARBA" id="ARBA00022576"/>
    </source>
</evidence>
<dbReference type="InterPro" id="IPR015422">
    <property type="entry name" value="PyrdxlP-dep_Trfase_small"/>
</dbReference>
<evidence type="ECO:0000256" key="4">
    <source>
        <dbReference type="ARBA" id="ARBA00022679"/>
    </source>
</evidence>
<dbReference type="Gene3D" id="3.90.1150.10">
    <property type="entry name" value="Aspartate Aminotransferase, domain 1"/>
    <property type="match status" value="2"/>
</dbReference>
<dbReference type="ExpressionAtlas" id="A2AQY9">
    <property type="expression patterns" value="baseline and differential"/>
</dbReference>
<evidence type="ECO:0007829" key="15">
    <source>
        <dbReference type="PubMed" id="21183079"/>
    </source>
</evidence>
<reference evidence="16" key="4">
    <citation type="journal article" date="2013" name="Mol. Cell">
        <title>SIRT5-mediated lysine desuccinylation impacts diverse metabolic pathways.</title>
        <authorList>
            <person name="Park J."/>
            <person name="Chen Y."/>
            <person name="Tishkoff D.X."/>
            <person name="Peng C."/>
            <person name="Tan M."/>
            <person name="Dai L."/>
            <person name="Xie Z."/>
            <person name="Zhang Y."/>
            <person name="Zwaans B.M."/>
            <person name="Skinner M.E."/>
            <person name="Lombard D.B."/>
            <person name="Zhao Y."/>
        </authorList>
    </citation>
    <scope>IDENTIFICATION BY MASS SPECTROMETRY [LARGE SCALE ANALYSIS]</scope>
</reference>
<evidence type="ECO:0000256" key="7">
    <source>
        <dbReference type="ARBA" id="ARBA00047478"/>
    </source>
</evidence>
<dbReference type="SUPFAM" id="SSF53383">
    <property type="entry name" value="PLP-dependent transferases"/>
    <property type="match status" value="1"/>
</dbReference>
<feature type="domain" description="Aminotransferase class I/classII large" evidence="9">
    <location>
        <begin position="29"/>
        <end position="144"/>
    </location>
</feature>
<comment type="catalytic activity">
    <reaction evidence="7">
        <text>L-kynurenine + 2-oxoglutarate = kynurenate + L-glutamate + H2O</text>
        <dbReference type="Rhea" id="RHEA:65560"/>
        <dbReference type="ChEBI" id="CHEBI:15377"/>
        <dbReference type="ChEBI" id="CHEBI:16810"/>
        <dbReference type="ChEBI" id="CHEBI:29985"/>
        <dbReference type="ChEBI" id="CHEBI:57959"/>
        <dbReference type="ChEBI" id="CHEBI:58454"/>
        <dbReference type="EC" id="2.6.1.7"/>
    </reaction>
    <physiologicalReaction direction="left-to-right" evidence="7">
        <dbReference type="Rhea" id="RHEA:65561"/>
    </physiologicalReaction>
</comment>
<comment type="pathway">
    <text evidence="6">Amino-acid degradation; L-kynurenine degradation; kynurenate from L-kynurenine: step 1/2.</text>
</comment>
<dbReference type="InterPro" id="IPR004839">
    <property type="entry name" value="Aminotransferase_I/II_large"/>
</dbReference>
<reference evidence="10 12" key="1">
    <citation type="journal article" date="2009" name="PLoS Biol.">
        <title>Lineage-specific biology revealed by a finished genome assembly of the mouse.</title>
        <authorList>
            <consortium name="Mouse Genome Sequencing Consortium"/>
            <person name="Church D.M."/>
            <person name="Goodstadt L."/>
            <person name="Hillier L.W."/>
            <person name="Zody M.C."/>
            <person name="Goldstein S."/>
            <person name="She X."/>
            <person name="Bult C.J."/>
            <person name="Agarwala R."/>
            <person name="Cherry J.L."/>
            <person name="DiCuccio M."/>
            <person name="Hlavina W."/>
            <person name="Kapustin Y."/>
            <person name="Meric P."/>
            <person name="Maglott D."/>
            <person name="Birtle Z."/>
            <person name="Marques A.C."/>
            <person name="Graves T."/>
            <person name="Zhou S."/>
            <person name="Teague B."/>
            <person name="Potamousis K."/>
            <person name="Churas C."/>
            <person name="Place M."/>
            <person name="Herschleb J."/>
            <person name="Runnheim R."/>
            <person name="Forrest D."/>
            <person name="Amos-Landgraf J."/>
            <person name="Schwartz D.C."/>
            <person name="Cheng Z."/>
            <person name="Lindblad-Toh K."/>
            <person name="Eichler E.E."/>
            <person name="Ponting C.P."/>
        </authorList>
    </citation>
    <scope>NUCLEOTIDE SEQUENCE [LARGE SCALE GENOMIC DNA]</scope>
    <source>
        <strain evidence="10 12">C57BL/6J</strain>
    </source>
</reference>
<keyword evidence="4" id="KW-0808">Transferase</keyword>
<keyword evidence="13 14" id="KW-1267">Proteomics identification</keyword>
<evidence type="ECO:0007829" key="14">
    <source>
        <dbReference type="ProteomicsDB" id="A2AQY9"/>
    </source>
</evidence>
<evidence type="ECO:0000256" key="2">
    <source>
        <dbReference type="ARBA" id="ARBA00007441"/>
    </source>
</evidence>
<dbReference type="Pfam" id="PF00155">
    <property type="entry name" value="Aminotran_1_2"/>
    <property type="match status" value="2"/>
</dbReference>
<sequence>MSKQLQARRLEGIDHNPWVEFTRLSKEYDVVNLGQGFPDFSPPDFAVQAFQQATTGNFMLNQYTSAFGYPPLTKILASFFGKLLGQEMDPLKNVLVTVGAYGALFTAFQALVDEGDEVIIIEPAFNCYEPMTMMAGGRPVFVSLRLVFSKKELELVAALCQQHDVLCFSDEVYQWLVYDGHQHISIASLPGMWERTLTIGSAGKSFSATGWKVGWVMGPDNIMKHLRTVHQNSIFHCPTQAQAAVAQCFEREQQHFGQPSSYFLQLPQAMGLNRDHMIQSLQSVGLKPLIPQGSYFLIADISDFKSSMPDLPGAMDEPYDTRFAKWMIKNKGLSAIPVSTFYSQPHHKDFDHYIRFCFVKDKATLQAMDKRLCSWKGEPQA</sequence>
<comment type="similarity">
    <text evidence="2">Belongs to the class-I pyridoxal-phosphate-dependent aminotransferase family.</text>
</comment>
<dbReference type="PeptideAtlas" id="A2AQY9"/>
<dbReference type="AGR" id="MGI:1917516"/>
<dbReference type="GeneTree" id="ENSGT00940000158797"/>
<dbReference type="Gene3D" id="3.40.640.10">
    <property type="entry name" value="Type I PLP-dependent aspartate aminotransferase-like (Major domain)"/>
    <property type="match status" value="2"/>
</dbReference>
<reference evidence="10" key="6">
    <citation type="submission" date="2025-09" db="UniProtKB">
        <authorList>
            <consortium name="Ensembl"/>
        </authorList>
    </citation>
    <scope>IDENTIFICATION</scope>
    <source>
        <strain evidence="10">C57BL/6J</strain>
    </source>
</reference>
<evidence type="ECO:0007829" key="16">
    <source>
        <dbReference type="PubMed" id="23806337"/>
    </source>
</evidence>
<evidence type="ECO:0000313" key="11">
    <source>
        <dbReference type="MGI" id="MGI:1917516"/>
    </source>
</evidence>
<keyword evidence="12" id="KW-1185">Reference proteome</keyword>
<evidence type="ECO:0000259" key="9">
    <source>
        <dbReference type="Pfam" id="PF00155"/>
    </source>
</evidence>
<evidence type="ECO:0000313" key="12">
    <source>
        <dbReference type="Proteomes" id="UP000000589"/>
    </source>
</evidence>
<dbReference type="ProteomicsDB" id="353468"/>
<keyword evidence="5" id="KW-0663">Pyridoxal phosphate</keyword>
<proteinExistence type="evidence at protein level"/>
<evidence type="ECO:0000256" key="5">
    <source>
        <dbReference type="ARBA" id="ARBA00022898"/>
    </source>
</evidence>
<comment type="cofactor">
    <cofactor evidence="1">
        <name>pyridoxal 5'-phosphate</name>
        <dbReference type="ChEBI" id="CHEBI:597326"/>
    </cofactor>
</comment>
<evidence type="ECO:0000313" key="10">
    <source>
        <dbReference type="Ensembl" id="ENSMUSP00000109290.2"/>
    </source>
</evidence>
<dbReference type="InterPro" id="IPR051326">
    <property type="entry name" value="Kynurenine-oxoglutarate_AT"/>
</dbReference>
<evidence type="ECO:0000256" key="8">
    <source>
        <dbReference type="ARBA" id="ARBA00049325"/>
    </source>
</evidence>
<dbReference type="SMR" id="A2AQY9"/>
<dbReference type="MGI" id="MGI:1917516">
    <property type="gene designation" value="Kyat1"/>
</dbReference>
<dbReference type="GO" id="GO:0047804">
    <property type="term" value="F:cysteine-S-conjugate beta-lyase activity"/>
    <property type="evidence" value="ECO:0007669"/>
    <property type="project" value="UniProtKB-EC"/>
</dbReference>
<organism evidence="10 12">
    <name type="scientific">Mus musculus</name>
    <name type="common">Mouse</name>
    <dbReference type="NCBI Taxonomy" id="10090"/>
    <lineage>
        <taxon>Eukaryota</taxon>
        <taxon>Metazoa</taxon>
        <taxon>Chordata</taxon>
        <taxon>Craniata</taxon>
        <taxon>Vertebrata</taxon>
        <taxon>Euteleostomi</taxon>
        <taxon>Mammalia</taxon>
        <taxon>Eutheria</taxon>
        <taxon>Euarchontoglires</taxon>
        <taxon>Glires</taxon>
        <taxon>Rodentia</taxon>
        <taxon>Myomorpha</taxon>
        <taxon>Muroidea</taxon>
        <taxon>Muridae</taxon>
        <taxon>Murinae</taxon>
        <taxon>Mus</taxon>
        <taxon>Mus</taxon>
    </lineage>
</organism>
<reference evidence="10 12" key="3">
    <citation type="journal article" date="2011" name="PLoS Biol.">
        <title>Modernizing reference genome assemblies.</title>
        <authorList>
            <person name="Church D.M."/>
            <person name="Schneider V.A."/>
            <person name="Graves T."/>
            <person name="Auger K."/>
            <person name="Cunningham F."/>
            <person name="Bouk N."/>
            <person name="Chen H.C."/>
            <person name="Agarwala R."/>
            <person name="McLaren W.M."/>
            <person name="Ritchie G.R."/>
            <person name="Albracht D."/>
            <person name="Kremitzki M."/>
            <person name="Rock S."/>
            <person name="Kotkiewicz H."/>
            <person name="Kremitzki C."/>
            <person name="Wollam A."/>
            <person name="Trani L."/>
            <person name="Fulton L."/>
            <person name="Fulton R."/>
            <person name="Matthews L."/>
            <person name="Whitehead S."/>
            <person name="Chow W."/>
            <person name="Torrance J."/>
            <person name="Dunn M."/>
            <person name="Harden G."/>
            <person name="Threadgold G."/>
            <person name="Wood J."/>
            <person name="Collins J."/>
            <person name="Heath P."/>
            <person name="Griffiths G."/>
            <person name="Pelan S."/>
            <person name="Grafham D."/>
            <person name="Eichler E.E."/>
            <person name="Weinstock G."/>
            <person name="Mardis E.R."/>
            <person name="Wilson R.K."/>
            <person name="Howe K."/>
            <person name="Flicek P."/>
            <person name="Hubbard T."/>
        </authorList>
    </citation>
    <scope>NUCLEOTIDE SEQUENCE [LARGE SCALE GENOMIC DNA]</scope>
    <source>
        <strain evidence="10 12">C57BL/6J</strain>
    </source>
</reference>
<dbReference type="Ensembl" id="ENSMUST00000113660.2">
    <property type="protein sequence ID" value="ENSMUSP00000109290.2"/>
    <property type="gene ID" value="ENSMUSG00000039648.15"/>
</dbReference>
<evidence type="ECO:0007829" key="13">
    <source>
        <dbReference type="PeptideAtlas" id="A2AQY9"/>
    </source>
</evidence>
<dbReference type="PANTHER" id="PTHR43807:SF14">
    <property type="entry name" value="KYNURENINE--OXOGLUTARATE TRANSAMINASE 1"/>
    <property type="match status" value="1"/>
</dbReference>
<dbReference type="InterPro" id="IPR015424">
    <property type="entry name" value="PyrdxlP-dep_Trfase"/>
</dbReference>
<dbReference type="Bgee" id="ENSMUSG00000039648">
    <property type="expression patterns" value="Expressed in esophagus and 254 other cell types or tissues"/>
</dbReference>
<dbReference type="GO" id="GO:0030170">
    <property type="term" value="F:pyridoxal phosphate binding"/>
    <property type="evidence" value="ECO:0007669"/>
    <property type="project" value="InterPro"/>
</dbReference>
<evidence type="ECO:0000256" key="1">
    <source>
        <dbReference type="ARBA" id="ARBA00001933"/>
    </source>
</evidence>
<dbReference type="VEuPathDB" id="HostDB:ENSMUSG00000039648"/>
<keyword evidence="3" id="KW-0032">Aminotransferase</keyword>
<dbReference type="AlphaFoldDB" id="A2AQY9"/>
<protein>
    <submittedName>
        <fullName evidence="10">Kynurenine aminotransferase 1</fullName>
    </submittedName>
</protein>
<name>A2AQY9_MOUSE</name>
<dbReference type="InterPro" id="IPR015421">
    <property type="entry name" value="PyrdxlP-dep_Trfase_major"/>
</dbReference>
<feature type="domain" description="Aminotransferase class I/classII large" evidence="9">
    <location>
        <begin position="147"/>
        <end position="366"/>
    </location>
</feature>
<reference evidence="10" key="5">
    <citation type="submission" date="2025-08" db="UniProtKB">
        <authorList>
            <consortium name="Ensembl"/>
        </authorList>
    </citation>
    <scope>IDENTIFICATION</scope>
    <source>
        <strain evidence="10">C57BL/6J</strain>
    </source>
</reference>
<dbReference type="CDD" id="cd00609">
    <property type="entry name" value="AAT_like"/>
    <property type="match status" value="1"/>
</dbReference>
<comment type="catalytic activity">
    <reaction evidence="8">
        <text>an S-substituted L-cysteine + H2O = a thiol + pyruvate + NH4(+)</text>
        <dbReference type="Rhea" id="RHEA:18121"/>
        <dbReference type="ChEBI" id="CHEBI:15361"/>
        <dbReference type="ChEBI" id="CHEBI:15377"/>
        <dbReference type="ChEBI" id="CHEBI:28938"/>
        <dbReference type="ChEBI" id="CHEBI:29256"/>
        <dbReference type="ChEBI" id="CHEBI:58717"/>
        <dbReference type="EC" id="4.4.1.13"/>
    </reaction>
    <physiologicalReaction direction="left-to-right" evidence="8">
        <dbReference type="Rhea" id="RHEA:18122"/>
    </physiologicalReaction>
</comment>
<dbReference type="FunFam" id="3.90.1150.10:FF:000141">
    <property type="entry name" value="Kynurenine--oxoglutarate transaminase 1"/>
    <property type="match status" value="2"/>
</dbReference>
<accession>A2AQY9</accession>
<reference evidence="15" key="2">
    <citation type="journal article" date="2010" name="Cell">
        <title>A tissue-specific atlas of mouse protein phosphorylation and expression.</title>
        <authorList>
            <person name="Huttlin E.L."/>
            <person name="Jedrychowski M.P."/>
            <person name="Elias J.E."/>
            <person name="Goswami T."/>
            <person name="Rad R."/>
            <person name="Beausoleil S.A."/>
            <person name="Villen J."/>
            <person name="Haas W."/>
            <person name="Sowa M.E."/>
            <person name="Gygi S.P."/>
        </authorList>
    </citation>
    <scope>IDENTIFICATION BY MASS SPECTROMETRY [LARGE SCALE ANALYSIS]</scope>
</reference>
<evidence type="ECO:0000256" key="6">
    <source>
        <dbReference type="ARBA" id="ARBA00024016"/>
    </source>
</evidence>
<dbReference type="jPOST" id="A2AQY9"/>
<dbReference type="PANTHER" id="PTHR43807">
    <property type="entry name" value="FI04487P"/>
    <property type="match status" value="1"/>
</dbReference>
<gene>
    <name evidence="10 11" type="primary">Kyat1</name>
</gene>